<protein>
    <submittedName>
        <fullName evidence="1">Uncharacterized protein</fullName>
    </submittedName>
</protein>
<dbReference type="EMBL" id="CP019937">
    <property type="protein sequence ID" value="ARO14430.1"/>
    <property type="molecule type" value="Genomic_DNA"/>
</dbReference>
<dbReference type="InterPro" id="IPR038258">
    <property type="entry name" value="Gp4_sf"/>
</dbReference>
<proteinExistence type="predicted"/>
<dbReference type="Gene3D" id="1.10.3230.20">
    <property type="entry name" value="P22 tail accessory factor (Gp4)"/>
    <property type="match status" value="1"/>
</dbReference>
<dbReference type="STRING" id="92947.BVG79_01084"/>
<dbReference type="AlphaFoldDB" id="A0A1W6NZA3"/>
<dbReference type="Proteomes" id="UP000242447">
    <property type="component" value="Chromosome"/>
</dbReference>
<sequence>MKTKKQIIERALRSIGVLAQDEPATAEMEQQAGMVLDSLWAEINAAMPGATFDPRAGVPDEAFVAVAQLLAAEIAPDYDRAGPSRSRAWLRVRALYVTDDRAQDCSEVRDYGCR</sequence>
<dbReference type="KEGG" id="kro:BVG79_01084"/>
<keyword evidence="2" id="KW-1185">Reference proteome</keyword>
<accession>A0A1W6NZA3</accession>
<dbReference type="OrthoDB" id="7872463at2"/>
<gene>
    <name evidence="1" type="ORF">BVG79_01084</name>
</gene>
<evidence type="ECO:0000313" key="2">
    <source>
        <dbReference type="Proteomes" id="UP000242447"/>
    </source>
</evidence>
<evidence type="ECO:0000313" key="1">
    <source>
        <dbReference type="EMBL" id="ARO14430.1"/>
    </source>
</evidence>
<name>A0A1W6NZA3_9RHOB</name>
<reference evidence="1 2" key="1">
    <citation type="submission" date="2017-02" db="EMBL/GenBank/DDBJ databases">
        <title>Ketogulonicigenium robustum SPU B003 Genome sequencing and assembly.</title>
        <authorList>
            <person name="Li Y."/>
            <person name="Liu L."/>
            <person name="Wang C."/>
            <person name="Zhang M."/>
            <person name="Zhang T."/>
            <person name="Zhang Y."/>
        </authorList>
    </citation>
    <scope>NUCLEOTIDE SEQUENCE [LARGE SCALE GENOMIC DNA]</scope>
    <source>
        <strain evidence="1 2">SPU_B003</strain>
    </source>
</reference>
<dbReference type="RefSeq" id="WP_085785988.1">
    <property type="nucleotide sequence ID" value="NZ_CP019937.1"/>
</dbReference>
<organism evidence="1 2">
    <name type="scientific">Ketogulonicigenium robustum</name>
    <dbReference type="NCBI Taxonomy" id="92947"/>
    <lineage>
        <taxon>Bacteria</taxon>
        <taxon>Pseudomonadati</taxon>
        <taxon>Pseudomonadota</taxon>
        <taxon>Alphaproteobacteria</taxon>
        <taxon>Rhodobacterales</taxon>
        <taxon>Roseobacteraceae</taxon>
        <taxon>Ketogulonicigenium</taxon>
    </lineage>
</organism>